<organism evidence="2 3">
    <name type="scientific">Falsiroseomonas bella</name>
    <dbReference type="NCBI Taxonomy" id="2184016"/>
    <lineage>
        <taxon>Bacteria</taxon>
        <taxon>Pseudomonadati</taxon>
        <taxon>Pseudomonadota</taxon>
        <taxon>Alphaproteobacteria</taxon>
        <taxon>Acetobacterales</taxon>
        <taxon>Roseomonadaceae</taxon>
        <taxon>Falsiroseomonas</taxon>
    </lineage>
</organism>
<name>A0A317FDL4_9PROT</name>
<proteinExistence type="predicted"/>
<accession>A0A317FDL4</accession>
<dbReference type="Proteomes" id="UP000245765">
    <property type="component" value="Unassembled WGS sequence"/>
</dbReference>
<feature type="region of interest" description="Disordered" evidence="1">
    <location>
        <begin position="62"/>
        <end position="87"/>
    </location>
</feature>
<evidence type="ECO:0000313" key="2">
    <source>
        <dbReference type="EMBL" id="PWS36975.1"/>
    </source>
</evidence>
<sequence>MLLGGGVATMLAACGDDEAKARACQEAKAAQRPDAAEICARSTSATSSGSRGYAAPFMYGRTRSSGSSVTRSSVSRGGFGSVGRSSS</sequence>
<protein>
    <submittedName>
        <fullName evidence="2">Uncharacterized protein</fullName>
    </submittedName>
</protein>
<dbReference type="EMBL" id="QGNA01000002">
    <property type="protein sequence ID" value="PWS36975.1"/>
    <property type="molecule type" value="Genomic_DNA"/>
</dbReference>
<evidence type="ECO:0000256" key="1">
    <source>
        <dbReference type="SAM" id="MobiDB-lite"/>
    </source>
</evidence>
<comment type="caution">
    <text evidence="2">The sequence shown here is derived from an EMBL/GenBank/DDBJ whole genome shotgun (WGS) entry which is preliminary data.</text>
</comment>
<dbReference type="AlphaFoldDB" id="A0A317FDL4"/>
<reference evidence="3" key="1">
    <citation type="submission" date="2018-05" db="EMBL/GenBank/DDBJ databases">
        <authorList>
            <person name="Du Z."/>
            <person name="Wang X."/>
        </authorList>
    </citation>
    <scope>NUCLEOTIDE SEQUENCE [LARGE SCALE GENOMIC DNA]</scope>
    <source>
        <strain evidence="3">CQN31</strain>
    </source>
</reference>
<evidence type="ECO:0000313" key="3">
    <source>
        <dbReference type="Proteomes" id="UP000245765"/>
    </source>
</evidence>
<keyword evidence="3" id="KW-1185">Reference proteome</keyword>
<gene>
    <name evidence="2" type="ORF">DFH01_08825</name>
</gene>